<evidence type="ECO:0000256" key="1">
    <source>
        <dbReference type="SAM" id="Phobius"/>
    </source>
</evidence>
<protein>
    <submittedName>
        <fullName evidence="2">Uncharacterized protein</fullName>
    </submittedName>
</protein>
<gene>
    <name evidence="2" type="ORF">Aple_014400</name>
</gene>
<sequence length="58" mass="6274">MIYPWIWGKLPGGRYVKTVCAVLLIAAAGSLLWYVVFPLVDSLLGLDEVTVEPSAGQP</sequence>
<evidence type="ECO:0000313" key="2">
    <source>
        <dbReference type="EMBL" id="GES18545.1"/>
    </source>
</evidence>
<dbReference type="AlphaFoldDB" id="A0A5M3XA05"/>
<keyword evidence="1" id="KW-0472">Membrane</keyword>
<dbReference type="RefSeq" id="WP_155343660.1">
    <property type="nucleotide sequence ID" value="NZ_BAAAHM010000010.1"/>
</dbReference>
<organism evidence="2 3">
    <name type="scientific">Acrocarpospora pleiomorpha</name>
    <dbReference type="NCBI Taxonomy" id="90975"/>
    <lineage>
        <taxon>Bacteria</taxon>
        <taxon>Bacillati</taxon>
        <taxon>Actinomycetota</taxon>
        <taxon>Actinomycetes</taxon>
        <taxon>Streptosporangiales</taxon>
        <taxon>Streptosporangiaceae</taxon>
        <taxon>Acrocarpospora</taxon>
    </lineage>
</organism>
<dbReference type="OrthoDB" id="3267875at2"/>
<comment type="caution">
    <text evidence="2">The sequence shown here is derived from an EMBL/GenBank/DDBJ whole genome shotgun (WGS) entry which is preliminary data.</text>
</comment>
<keyword evidence="1" id="KW-1133">Transmembrane helix</keyword>
<keyword evidence="1" id="KW-0812">Transmembrane</keyword>
<evidence type="ECO:0000313" key="3">
    <source>
        <dbReference type="Proteomes" id="UP000377595"/>
    </source>
</evidence>
<proteinExistence type="predicted"/>
<feature type="transmembrane region" description="Helical" evidence="1">
    <location>
        <begin position="15"/>
        <end position="36"/>
    </location>
</feature>
<dbReference type="EMBL" id="BLAF01000007">
    <property type="protein sequence ID" value="GES18545.1"/>
    <property type="molecule type" value="Genomic_DNA"/>
</dbReference>
<dbReference type="Proteomes" id="UP000377595">
    <property type="component" value="Unassembled WGS sequence"/>
</dbReference>
<accession>A0A5M3XA05</accession>
<keyword evidence="3" id="KW-1185">Reference proteome</keyword>
<reference evidence="2 3" key="1">
    <citation type="submission" date="2019-10" db="EMBL/GenBank/DDBJ databases">
        <title>Whole genome shotgun sequence of Acrocarpospora pleiomorpha NBRC 16267.</title>
        <authorList>
            <person name="Ichikawa N."/>
            <person name="Kimura A."/>
            <person name="Kitahashi Y."/>
            <person name="Komaki H."/>
            <person name="Oguchi A."/>
        </authorList>
    </citation>
    <scope>NUCLEOTIDE SEQUENCE [LARGE SCALE GENOMIC DNA]</scope>
    <source>
        <strain evidence="2 3">NBRC 16267</strain>
    </source>
</reference>
<name>A0A5M3XA05_9ACTN</name>